<sequence length="233" mass="26169">MPRKHLHNKSEKSSDLSKTSVQKDHTTTEETNPKEMLVDEMVQATEVKEPGKSWSRKRRFIFALGFGLGAILAARLKPIVENQDIGVYVDSVREYLFHDLDLSTLLPSNISPDFIFNNLTSLLKTEQEIGDFLPGKQLVLEGVKAKHPVILVPGIISTGLESWSTSDCALKYFRKRLWGTATMLRAVLLDKQCWIQNMKLDPITGLDPTDVKLRAAQGLDAADYFITGYVSFT</sequence>
<reference evidence="2 3" key="1">
    <citation type="submission" date="2023-04" db="EMBL/GenBank/DDBJ databases">
        <title>Genome of Basidiobolus ranarum AG-B5.</title>
        <authorList>
            <person name="Stajich J.E."/>
            <person name="Carter-House D."/>
            <person name="Gryganskyi A."/>
        </authorList>
    </citation>
    <scope>NUCLEOTIDE SEQUENCE [LARGE SCALE GENOMIC DNA]</scope>
    <source>
        <strain evidence="2 3">AG-B5</strain>
    </source>
</reference>
<keyword evidence="2" id="KW-0012">Acyltransferase</keyword>
<evidence type="ECO:0000313" key="3">
    <source>
        <dbReference type="Proteomes" id="UP001479436"/>
    </source>
</evidence>
<keyword evidence="2" id="KW-0808">Transferase</keyword>
<dbReference type="InterPro" id="IPR003386">
    <property type="entry name" value="LACT/PDAT_acylTrfase"/>
</dbReference>
<proteinExistence type="predicted"/>
<comment type="caution">
    <text evidence="2">The sequence shown here is derived from an EMBL/GenBank/DDBJ whole genome shotgun (WGS) entry which is preliminary data.</text>
</comment>
<accession>A0ABR2X291</accession>
<evidence type="ECO:0000256" key="1">
    <source>
        <dbReference type="SAM" id="MobiDB-lite"/>
    </source>
</evidence>
<dbReference type="EMBL" id="JASJQH010000048">
    <property type="protein sequence ID" value="KAK9767874.1"/>
    <property type="molecule type" value="Genomic_DNA"/>
</dbReference>
<protein>
    <submittedName>
        <fullName evidence="2">Phospholipid:diacylglycerol acyltransferase</fullName>
        <ecNumber evidence="2">2.3.1.158</ecNumber>
    </submittedName>
</protein>
<dbReference type="EC" id="2.3.1.158" evidence="2"/>
<keyword evidence="3" id="KW-1185">Reference proteome</keyword>
<feature type="compositionally biased region" description="Basic and acidic residues" evidence="1">
    <location>
        <begin position="8"/>
        <end position="36"/>
    </location>
</feature>
<feature type="region of interest" description="Disordered" evidence="1">
    <location>
        <begin position="1"/>
        <end position="36"/>
    </location>
</feature>
<dbReference type="Proteomes" id="UP001479436">
    <property type="component" value="Unassembled WGS sequence"/>
</dbReference>
<name>A0ABR2X291_9FUNG</name>
<dbReference type="Pfam" id="PF02450">
    <property type="entry name" value="LCAT"/>
    <property type="match status" value="1"/>
</dbReference>
<dbReference type="PANTHER" id="PTHR11440">
    <property type="entry name" value="LECITHIN-CHOLESTEROL ACYLTRANSFERASE-RELATED"/>
    <property type="match status" value="1"/>
</dbReference>
<dbReference type="GO" id="GO:0046027">
    <property type="term" value="F:phospholipid:diacylglycerol acyltransferase activity"/>
    <property type="evidence" value="ECO:0007669"/>
    <property type="project" value="UniProtKB-EC"/>
</dbReference>
<organism evidence="2 3">
    <name type="scientific">Basidiobolus ranarum</name>
    <dbReference type="NCBI Taxonomy" id="34480"/>
    <lineage>
        <taxon>Eukaryota</taxon>
        <taxon>Fungi</taxon>
        <taxon>Fungi incertae sedis</taxon>
        <taxon>Zoopagomycota</taxon>
        <taxon>Entomophthoromycotina</taxon>
        <taxon>Basidiobolomycetes</taxon>
        <taxon>Basidiobolales</taxon>
        <taxon>Basidiobolaceae</taxon>
        <taxon>Basidiobolus</taxon>
    </lineage>
</organism>
<gene>
    <name evidence="2" type="primary">LRO1_2</name>
    <name evidence="2" type="ORF">K7432_001937</name>
</gene>
<evidence type="ECO:0000313" key="2">
    <source>
        <dbReference type="EMBL" id="KAK9767874.1"/>
    </source>
</evidence>